<dbReference type="AlphaFoldDB" id="A0A0M2V4J3"/>
<comment type="caution">
    <text evidence="3">The sequence shown here is derived from an EMBL/GenBank/DDBJ whole genome shotgun (WGS) entry which is preliminary data.</text>
</comment>
<dbReference type="STRING" id="336831.WG68_09230"/>
<gene>
    <name evidence="3" type="ORF">WG68_09230</name>
</gene>
<feature type="transmembrane region" description="Helical" evidence="1">
    <location>
        <begin position="179"/>
        <end position="202"/>
    </location>
</feature>
<keyword evidence="1" id="KW-0472">Membrane</keyword>
<reference evidence="3 4" key="1">
    <citation type="submission" date="2015-03" db="EMBL/GenBank/DDBJ databases">
        <title>Draft genome sequences of two protease-producing strains of Arsukibacterium isolated from two cold and alkaline environments.</title>
        <authorList>
            <person name="Lylloff J.E."/>
            <person name="Skov L.B."/>
            <person name="Jepsen M."/>
            <person name="Hallin P.F."/>
            <person name="Sorensen S.J."/>
            <person name="Stougaard P."/>
            <person name="Glaring M.A."/>
        </authorList>
    </citation>
    <scope>NUCLEOTIDE SEQUENCE [LARGE SCALE GENOMIC DNA]</scope>
    <source>
        <strain evidence="3 4">GCM72</strain>
    </source>
</reference>
<dbReference type="EMBL" id="LAHO01000008">
    <property type="protein sequence ID" value="KKO45561.1"/>
    <property type="molecule type" value="Genomic_DNA"/>
</dbReference>
<evidence type="ECO:0000259" key="2">
    <source>
        <dbReference type="Pfam" id="PF01578"/>
    </source>
</evidence>
<dbReference type="PANTHER" id="PTHR38034">
    <property type="entry name" value="INNER MEMBRANE PROTEIN YPJD"/>
    <property type="match status" value="1"/>
</dbReference>
<dbReference type="GO" id="GO:0017004">
    <property type="term" value="P:cytochrome complex assembly"/>
    <property type="evidence" value="ECO:0007669"/>
    <property type="project" value="InterPro"/>
</dbReference>
<keyword evidence="4" id="KW-1185">Reference proteome</keyword>
<dbReference type="GO" id="GO:0020037">
    <property type="term" value="F:heme binding"/>
    <property type="evidence" value="ECO:0007669"/>
    <property type="project" value="InterPro"/>
</dbReference>
<feature type="transmembrane region" description="Helical" evidence="1">
    <location>
        <begin position="125"/>
        <end position="149"/>
    </location>
</feature>
<dbReference type="InterPro" id="IPR052372">
    <property type="entry name" value="YpjD/HemX"/>
</dbReference>
<proteinExistence type="predicted"/>
<feature type="transmembrane region" description="Helical" evidence="1">
    <location>
        <begin position="214"/>
        <end position="232"/>
    </location>
</feature>
<name>A0A0M2V4J3_9GAMM</name>
<dbReference type="Pfam" id="PF01578">
    <property type="entry name" value="Cytochrom_C_asm"/>
    <property type="match status" value="1"/>
</dbReference>
<feature type="transmembrane region" description="Helical" evidence="1">
    <location>
        <begin position="238"/>
        <end position="257"/>
    </location>
</feature>
<feature type="transmembrane region" description="Helical" evidence="1">
    <location>
        <begin position="93"/>
        <end position="113"/>
    </location>
</feature>
<dbReference type="PANTHER" id="PTHR38034:SF1">
    <property type="entry name" value="INNER MEMBRANE PROTEIN YPJD"/>
    <property type="match status" value="1"/>
</dbReference>
<evidence type="ECO:0000256" key="1">
    <source>
        <dbReference type="SAM" id="Phobius"/>
    </source>
</evidence>
<feature type="transmembrane region" description="Helical" evidence="1">
    <location>
        <begin position="37"/>
        <end position="58"/>
    </location>
</feature>
<sequence length="271" mass="29651">MLTMSGLLPFFALAAYLLATGAVLVRLFHPKGPHFKLMFSAGIIGLVLHMLALTQTLFTPAGQNFSLINVSSLVCWLVTVAVTVTALRTPTILLLPVVYGFAALMQIATLLVPQDLQLLHFEHNISLLVHITLAFLAYVVLTMATLYSFQVSYISSKLKQKDFTAVTQHLPPLMQAEAIQFRLLMAGTVLLGAALLIGAVFIDNWLGKANLHKTVLSALAFIVFVSLCWGHARKGWRGRTAITLTVIGTTLLTLAYFGSRFVKEVIIDRLS</sequence>
<evidence type="ECO:0000313" key="4">
    <source>
        <dbReference type="Proteomes" id="UP000034228"/>
    </source>
</evidence>
<organism evidence="3 4">
    <name type="scientific">Arsukibacterium ikkense</name>
    <dbReference type="NCBI Taxonomy" id="336831"/>
    <lineage>
        <taxon>Bacteria</taxon>
        <taxon>Pseudomonadati</taxon>
        <taxon>Pseudomonadota</taxon>
        <taxon>Gammaproteobacteria</taxon>
        <taxon>Chromatiales</taxon>
        <taxon>Chromatiaceae</taxon>
        <taxon>Arsukibacterium</taxon>
    </lineage>
</organism>
<dbReference type="PATRIC" id="fig|336831.14.peg.148"/>
<dbReference type="GO" id="GO:0005886">
    <property type="term" value="C:plasma membrane"/>
    <property type="evidence" value="ECO:0007669"/>
    <property type="project" value="TreeGrafter"/>
</dbReference>
<feature type="domain" description="Cytochrome c assembly protein" evidence="2">
    <location>
        <begin position="41"/>
        <end position="266"/>
    </location>
</feature>
<evidence type="ECO:0000313" key="3">
    <source>
        <dbReference type="EMBL" id="KKO45561.1"/>
    </source>
</evidence>
<keyword evidence="1" id="KW-1133">Transmembrane helix</keyword>
<dbReference type="Proteomes" id="UP000034228">
    <property type="component" value="Unassembled WGS sequence"/>
</dbReference>
<dbReference type="InterPro" id="IPR002541">
    <property type="entry name" value="Cyt_c_assembly"/>
</dbReference>
<protein>
    <submittedName>
        <fullName evidence="3">Membrane protein</fullName>
    </submittedName>
</protein>
<feature type="transmembrane region" description="Helical" evidence="1">
    <location>
        <begin position="65"/>
        <end position="87"/>
    </location>
</feature>
<accession>A0A0M2V4J3</accession>
<keyword evidence="1" id="KW-0812">Transmembrane</keyword>